<accession>A0A0E0GLH8</accession>
<dbReference type="HOGENOM" id="CLU_1285040_0_0_1"/>
<reference evidence="1" key="1">
    <citation type="submission" date="2015-04" db="UniProtKB">
        <authorList>
            <consortium name="EnsemblPlants"/>
        </authorList>
    </citation>
    <scope>IDENTIFICATION</scope>
    <source>
        <strain evidence="1">SL10</strain>
    </source>
</reference>
<sequence length="187" mass="20053">MAALGPKPWILKGTIGKSNLRWTGDCLFPEFDIEGNRLNDEDDIAISCTNHIIKRLLKEAAAAATAVDPEGGGYDLQWRRLLPKVVAATCCGNECTPTTVNCTGTSNIILNSSKCVFYHNALAINISHKHSDATIYSIGIKSMLRGLRLAITTIAKGSQKISNGSGDTKPTTSREIPGNIMSTIGSY</sequence>
<evidence type="ECO:0000313" key="1">
    <source>
        <dbReference type="EnsemblPlants" id="ONIVA03G15900.1"/>
    </source>
</evidence>
<reference evidence="1" key="2">
    <citation type="submission" date="2018-04" db="EMBL/GenBank/DDBJ databases">
        <title>OnivRS2 (Oryza nivara Reference Sequence Version 2).</title>
        <authorList>
            <person name="Zhang J."/>
            <person name="Kudrna D."/>
            <person name="Lee S."/>
            <person name="Talag J."/>
            <person name="Rajasekar S."/>
            <person name="Welchert J."/>
            <person name="Hsing Y.-I."/>
            <person name="Wing R.A."/>
        </authorList>
    </citation>
    <scope>NUCLEOTIDE SEQUENCE [LARGE SCALE GENOMIC DNA]</scope>
    <source>
        <strain evidence="1">SL10</strain>
    </source>
</reference>
<dbReference type="Proteomes" id="UP000006591">
    <property type="component" value="Chromosome 3"/>
</dbReference>
<proteinExistence type="predicted"/>
<keyword evidence="2" id="KW-1185">Reference proteome</keyword>
<dbReference type="AlphaFoldDB" id="A0A0E0GLH8"/>
<organism evidence="1">
    <name type="scientific">Oryza nivara</name>
    <name type="common">Indian wild rice</name>
    <name type="synonym">Oryza sativa f. spontanea</name>
    <dbReference type="NCBI Taxonomy" id="4536"/>
    <lineage>
        <taxon>Eukaryota</taxon>
        <taxon>Viridiplantae</taxon>
        <taxon>Streptophyta</taxon>
        <taxon>Embryophyta</taxon>
        <taxon>Tracheophyta</taxon>
        <taxon>Spermatophyta</taxon>
        <taxon>Magnoliopsida</taxon>
        <taxon>Liliopsida</taxon>
        <taxon>Poales</taxon>
        <taxon>Poaceae</taxon>
        <taxon>BOP clade</taxon>
        <taxon>Oryzoideae</taxon>
        <taxon>Oryzeae</taxon>
        <taxon>Oryzinae</taxon>
        <taxon>Oryza</taxon>
    </lineage>
</organism>
<name>A0A0E0GLH8_ORYNI</name>
<dbReference type="Gramene" id="ONIVA03G15900.1">
    <property type="protein sequence ID" value="ONIVA03G15900.1"/>
    <property type="gene ID" value="ONIVA03G15900"/>
</dbReference>
<evidence type="ECO:0000313" key="2">
    <source>
        <dbReference type="Proteomes" id="UP000006591"/>
    </source>
</evidence>
<dbReference type="EnsemblPlants" id="ONIVA03G15900.1">
    <property type="protein sequence ID" value="ONIVA03G15900.1"/>
    <property type="gene ID" value="ONIVA03G15900"/>
</dbReference>
<protein>
    <submittedName>
        <fullName evidence="1">Uncharacterized protein</fullName>
    </submittedName>
</protein>